<dbReference type="Pfam" id="PF00398">
    <property type="entry name" value="RrnaAD"/>
    <property type="match status" value="1"/>
</dbReference>
<dbReference type="Proteomes" id="UP000183995">
    <property type="component" value="Unassembled WGS sequence"/>
</dbReference>
<sequence length="287" mass="30788">MELTSERGIKELLNSHGFRFSKSMGQNFLVDAGVPENIAAGSGVDGSFGVLEIGPGIGALTAALSRRAARVVAVELDNKLLPILSDTLADCGNVKVIPGDILKLDIARTVREEMPGLRYAVCANLPYNITTPVLTALVEARVFETITVMVQREVARRMCAAPGTSDYGAFSVFVQYHASPGILFDVPPSSFLPPPKVTSSVVTMALRREKPAEVADEAMFFRVVRAAFAQRRKTLVNSLESVFGGRLNKDALKELVVGCGLDALARGETLGIPEFAALARKLGDRLK</sequence>
<feature type="domain" description="Ribosomal RNA adenine methylase transferase N-terminal" evidence="9">
    <location>
        <begin position="34"/>
        <end position="208"/>
    </location>
</feature>
<dbReference type="NCBIfam" id="TIGR00755">
    <property type="entry name" value="ksgA"/>
    <property type="match status" value="1"/>
</dbReference>
<dbReference type="InterPro" id="IPR011530">
    <property type="entry name" value="rRNA_adenine_dimethylase"/>
</dbReference>
<dbReference type="InterPro" id="IPR020598">
    <property type="entry name" value="rRNA_Ade_methylase_Trfase_N"/>
</dbReference>
<comment type="similarity">
    <text evidence="7">Belongs to the class I-like SAM-binding methyltransferase superfamily. rRNA adenine N(6)-methyltransferase family. RsmA subfamily.</text>
</comment>
<comment type="catalytic activity">
    <reaction evidence="7">
        <text>adenosine(1518)/adenosine(1519) in 16S rRNA + 4 S-adenosyl-L-methionine = N(6)-dimethyladenosine(1518)/N(6)-dimethyladenosine(1519) in 16S rRNA + 4 S-adenosyl-L-homocysteine + 4 H(+)</text>
        <dbReference type="Rhea" id="RHEA:19609"/>
        <dbReference type="Rhea" id="RHEA-COMP:10232"/>
        <dbReference type="Rhea" id="RHEA-COMP:10233"/>
        <dbReference type="ChEBI" id="CHEBI:15378"/>
        <dbReference type="ChEBI" id="CHEBI:57856"/>
        <dbReference type="ChEBI" id="CHEBI:59789"/>
        <dbReference type="ChEBI" id="CHEBI:74411"/>
        <dbReference type="ChEBI" id="CHEBI:74493"/>
        <dbReference type="EC" id="2.1.1.182"/>
    </reaction>
</comment>
<dbReference type="SUPFAM" id="SSF53335">
    <property type="entry name" value="S-adenosyl-L-methionine-dependent methyltransferases"/>
    <property type="match status" value="1"/>
</dbReference>
<dbReference type="InterPro" id="IPR023165">
    <property type="entry name" value="rRNA_Ade_diMease-like_C"/>
</dbReference>
<dbReference type="InterPro" id="IPR020596">
    <property type="entry name" value="rRNA_Ade_Mease_Trfase_CS"/>
</dbReference>
<dbReference type="SMART" id="SM00650">
    <property type="entry name" value="rADc"/>
    <property type="match status" value="1"/>
</dbReference>
<dbReference type="Gene3D" id="1.10.8.100">
    <property type="entry name" value="Ribosomal RNA adenine dimethylase-like, domain 2"/>
    <property type="match status" value="1"/>
</dbReference>
<evidence type="ECO:0000256" key="7">
    <source>
        <dbReference type="HAMAP-Rule" id="MF_00607"/>
    </source>
</evidence>
<keyword evidence="11" id="KW-1185">Reference proteome</keyword>
<dbReference type="HAMAP" id="MF_00607">
    <property type="entry name" value="16SrRNA_methyltr_A"/>
    <property type="match status" value="1"/>
</dbReference>
<evidence type="ECO:0000256" key="2">
    <source>
        <dbReference type="ARBA" id="ARBA00022552"/>
    </source>
</evidence>
<feature type="binding site" evidence="7 8">
    <location>
        <position position="75"/>
    </location>
    <ligand>
        <name>S-adenosyl-L-methionine</name>
        <dbReference type="ChEBI" id="CHEBI:59789"/>
    </ligand>
</feature>
<evidence type="ECO:0000256" key="5">
    <source>
        <dbReference type="ARBA" id="ARBA00022691"/>
    </source>
</evidence>
<feature type="binding site" evidence="7 8">
    <location>
        <position position="27"/>
    </location>
    <ligand>
        <name>S-adenosyl-L-methionine</name>
        <dbReference type="ChEBI" id="CHEBI:59789"/>
    </ligand>
</feature>
<feature type="binding site" evidence="7 8">
    <location>
        <position position="100"/>
    </location>
    <ligand>
        <name>S-adenosyl-L-methionine</name>
        <dbReference type="ChEBI" id="CHEBI:59789"/>
    </ligand>
</feature>
<evidence type="ECO:0000256" key="3">
    <source>
        <dbReference type="ARBA" id="ARBA00022603"/>
    </source>
</evidence>
<feature type="binding site" evidence="7 8">
    <location>
        <position position="54"/>
    </location>
    <ligand>
        <name>S-adenosyl-L-methionine</name>
        <dbReference type="ChEBI" id="CHEBI:59789"/>
    </ligand>
</feature>
<dbReference type="OrthoDB" id="9814755at2"/>
<dbReference type="InterPro" id="IPR001737">
    <property type="entry name" value="KsgA/Erm"/>
</dbReference>
<dbReference type="PANTHER" id="PTHR11727">
    <property type="entry name" value="DIMETHYLADENOSINE TRANSFERASE"/>
    <property type="match status" value="1"/>
</dbReference>
<comment type="subcellular location">
    <subcellularLocation>
        <location evidence="7">Cytoplasm</location>
    </subcellularLocation>
</comment>
<organism evidence="10 11">
    <name type="scientific">Sporobacter termitidis DSM 10068</name>
    <dbReference type="NCBI Taxonomy" id="1123282"/>
    <lineage>
        <taxon>Bacteria</taxon>
        <taxon>Bacillati</taxon>
        <taxon>Bacillota</taxon>
        <taxon>Clostridia</taxon>
        <taxon>Eubacteriales</taxon>
        <taxon>Oscillospiraceae</taxon>
        <taxon>Sporobacter</taxon>
    </lineage>
</organism>
<gene>
    <name evidence="7" type="primary">rsmA</name>
    <name evidence="7" type="synonym">ksgA</name>
    <name evidence="10" type="ORF">SAMN02745823_02879</name>
</gene>
<dbReference type="GO" id="GO:0003723">
    <property type="term" value="F:RNA binding"/>
    <property type="evidence" value="ECO:0007669"/>
    <property type="project" value="UniProtKB-UniRule"/>
</dbReference>
<protein>
    <recommendedName>
        <fullName evidence="7">Ribosomal RNA small subunit methyltransferase A</fullName>
        <ecNumber evidence="7">2.1.1.182</ecNumber>
    </recommendedName>
    <alternativeName>
        <fullName evidence="7">16S rRNA (adenine(1518)-N(6)/adenine(1519)-N(6))-dimethyltransferase</fullName>
    </alternativeName>
    <alternativeName>
        <fullName evidence="7">16S rRNA dimethyladenosine transferase</fullName>
    </alternativeName>
    <alternativeName>
        <fullName evidence="7">16S rRNA dimethylase</fullName>
    </alternativeName>
    <alternativeName>
        <fullName evidence="7">S-adenosylmethionine-6-N', N'-adenosyl(rRNA) dimethyltransferase</fullName>
    </alternativeName>
</protein>
<keyword evidence="6 7" id="KW-0694">RNA-binding</keyword>
<feature type="binding site" evidence="7 8">
    <location>
        <position position="124"/>
    </location>
    <ligand>
        <name>S-adenosyl-L-methionine</name>
        <dbReference type="ChEBI" id="CHEBI:59789"/>
    </ligand>
</feature>
<dbReference type="STRING" id="1123282.SAMN02745823_02879"/>
<dbReference type="PROSITE" id="PS51689">
    <property type="entry name" value="SAM_RNA_A_N6_MT"/>
    <property type="match status" value="1"/>
</dbReference>
<dbReference type="Gene3D" id="3.40.50.150">
    <property type="entry name" value="Vaccinia Virus protein VP39"/>
    <property type="match status" value="1"/>
</dbReference>
<dbReference type="AlphaFoldDB" id="A0A1M5YV99"/>
<dbReference type="CDD" id="cd02440">
    <property type="entry name" value="AdoMet_MTases"/>
    <property type="match status" value="1"/>
</dbReference>
<name>A0A1M5YV99_9FIRM</name>
<evidence type="ECO:0000313" key="11">
    <source>
        <dbReference type="Proteomes" id="UP000183995"/>
    </source>
</evidence>
<evidence type="ECO:0000256" key="8">
    <source>
        <dbReference type="PROSITE-ProRule" id="PRU01026"/>
    </source>
</evidence>
<keyword evidence="1 7" id="KW-0963">Cytoplasm</keyword>
<dbReference type="FunFam" id="3.40.50.150:FF:000023">
    <property type="entry name" value="Ribosomal RNA small subunit methyltransferase A"/>
    <property type="match status" value="1"/>
</dbReference>
<reference evidence="10 11" key="1">
    <citation type="submission" date="2016-11" db="EMBL/GenBank/DDBJ databases">
        <authorList>
            <person name="Jaros S."/>
            <person name="Januszkiewicz K."/>
            <person name="Wedrychowicz H."/>
        </authorList>
    </citation>
    <scope>NUCLEOTIDE SEQUENCE [LARGE SCALE GENOMIC DNA]</scope>
    <source>
        <strain evidence="10 11">DSM 10068</strain>
    </source>
</reference>
<dbReference type="GO" id="GO:0052908">
    <property type="term" value="F:16S rRNA (adenine(1518)-N(6)/adenine(1519)-N(6))-dimethyltransferase activity"/>
    <property type="evidence" value="ECO:0007669"/>
    <property type="project" value="UniProtKB-EC"/>
</dbReference>
<dbReference type="GO" id="GO:0005829">
    <property type="term" value="C:cytosol"/>
    <property type="evidence" value="ECO:0007669"/>
    <property type="project" value="TreeGrafter"/>
</dbReference>
<feature type="binding site" evidence="7 8">
    <location>
        <position position="29"/>
    </location>
    <ligand>
        <name>S-adenosyl-L-methionine</name>
        <dbReference type="ChEBI" id="CHEBI:59789"/>
    </ligand>
</feature>
<proteinExistence type="inferred from homology"/>
<keyword evidence="3 7" id="KW-0489">Methyltransferase</keyword>
<dbReference type="EMBL" id="FQXV01000011">
    <property type="protein sequence ID" value="SHI16007.1"/>
    <property type="molecule type" value="Genomic_DNA"/>
</dbReference>
<dbReference type="PANTHER" id="PTHR11727:SF7">
    <property type="entry name" value="DIMETHYLADENOSINE TRANSFERASE-RELATED"/>
    <property type="match status" value="1"/>
</dbReference>
<keyword evidence="2 7" id="KW-0698">rRNA processing</keyword>
<dbReference type="PROSITE" id="PS01131">
    <property type="entry name" value="RRNA_A_DIMETH"/>
    <property type="match status" value="1"/>
</dbReference>
<accession>A0A1M5YV99</accession>
<comment type="function">
    <text evidence="7">Specifically dimethylates two adjacent adenosines (A1518 and A1519) in the loop of a conserved hairpin near the 3'-end of 16S rRNA in the 30S particle. May play a critical role in biogenesis of 30S subunits.</text>
</comment>
<evidence type="ECO:0000256" key="1">
    <source>
        <dbReference type="ARBA" id="ARBA00022490"/>
    </source>
</evidence>
<evidence type="ECO:0000259" key="9">
    <source>
        <dbReference type="SMART" id="SM00650"/>
    </source>
</evidence>
<keyword evidence="5 7" id="KW-0949">S-adenosyl-L-methionine</keyword>
<evidence type="ECO:0000256" key="6">
    <source>
        <dbReference type="ARBA" id="ARBA00022884"/>
    </source>
</evidence>
<evidence type="ECO:0000313" key="10">
    <source>
        <dbReference type="EMBL" id="SHI16007.1"/>
    </source>
</evidence>
<dbReference type="RefSeq" id="WP_073080363.1">
    <property type="nucleotide sequence ID" value="NZ_FQXV01000011.1"/>
</dbReference>
<dbReference type="InterPro" id="IPR029063">
    <property type="entry name" value="SAM-dependent_MTases_sf"/>
</dbReference>
<keyword evidence="4 7" id="KW-0808">Transferase</keyword>
<dbReference type="EC" id="2.1.1.182" evidence="7"/>
<evidence type="ECO:0000256" key="4">
    <source>
        <dbReference type="ARBA" id="ARBA00022679"/>
    </source>
</evidence>